<dbReference type="InParanoid" id="A0A0V0R329"/>
<keyword evidence="1" id="KW-0175">Coiled coil</keyword>
<dbReference type="AlphaFoldDB" id="A0A0V0R329"/>
<reference evidence="3 4" key="1">
    <citation type="journal article" date="2015" name="Sci. Rep.">
        <title>Genome of the facultative scuticociliatosis pathogen Pseudocohnilembus persalinus provides insight into its virulence through horizontal gene transfer.</title>
        <authorList>
            <person name="Xiong J."/>
            <person name="Wang G."/>
            <person name="Cheng J."/>
            <person name="Tian M."/>
            <person name="Pan X."/>
            <person name="Warren A."/>
            <person name="Jiang C."/>
            <person name="Yuan D."/>
            <person name="Miao W."/>
        </authorList>
    </citation>
    <scope>NUCLEOTIDE SEQUENCE [LARGE SCALE GENOMIC DNA]</scope>
    <source>
        <strain evidence="3">36N120E</strain>
    </source>
</reference>
<dbReference type="Proteomes" id="UP000054937">
    <property type="component" value="Unassembled WGS sequence"/>
</dbReference>
<dbReference type="GO" id="GO:0005886">
    <property type="term" value="C:plasma membrane"/>
    <property type="evidence" value="ECO:0007669"/>
    <property type="project" value="TreeGrafter"/>
</dbReference>
<sequence>MNKSVYSNNKIDSGYSYQQNQYQNLYHKQETPFKLQQAISGYNPIQIPADVQFSMFHGECRNTKDKDRSAQYPTICKCCGFQREQIDISVFDENMKLGFLGSGYPLFYNWVKFSILLLTTSLVISGFNNIKDNLKGDFCENDFPKYDISYSAEEVEKIMQTCYNSFPNLLSIANKINFKQTKIGQESLEFQLGSTQKQLEVVKINLVYNIEYITQLEERLDLAIKNKQEFLKKYHYIEDDPVFTDLEQHIQDIQQRLDKMQESIPQKEEQYFAGIAFISFQTEQMKQDVLRDNQFSKWEKVESYLRGGEKGKINDQDLTWNKTQMIEHTLRKKLEGRFSYIQTALINSYSFLLCLLIVSLNQFWLQKVMQQIVDKESYSTRTRYNIAYATKLSFALFLNSALIYSLSQFLQSNYFGPGGFIYMETWVLIINSVIPPLISFIDPWTILKNKKRKKALAQSQARIRVPDIYGKMQSMNVNKCYLTQDQLNELMEKVEYVQATSYADVLKTMWFTYFFATCLPIGLFLSTISLIFYYWVDKYNLIHKRTIKESISKDVSLEMIELLDLCLLLFGLGNLFFNYLLFDRIGGYILIQIMLSIAYAMTPWKEILKKLASQSIDDLQRYEDIELTHFHNNYDRLNPITKNQALEEHKRKINQLNINRQYENQFQTPRLDK</sequence>
<keyword evidence="2" id="KW-0472">Membrane</keyword>
<dbReference type="OrthoDB" id="197892at2759"/>
<dbReference type="PANTHER" id="PTHR13018:SF83">
    <property type="entry name" value="RRM DOMAIN-CONTAINING PROTEIN"/>
    <property type="match status" value="1"/>
</dbReference>
<comment type="caution">
    <text evidence="3">The sequence shown here is derived from an EMBL/GenBank/DDBJ whole genome shotgun (WGS) entry which is preliminary data.</text>
</comment>
<feature type="transmembrane region" description="Helical" evidence="2">
    <location>
        <begin position="557"/>
        <end position="579"/>
    </location>
</feature>
<keyword evidence="4" id="KW-1185">Reference proteome</keyword>
<feature type="transmembrane region" description="Helical" evidence="2">
    <location>
        <begin position="385"/>
        <end position="407"/>
    </location>
</feature>
<evidence type="ECO:0000256" key="1">
    <source>
        <dbReference type="SAM" id="Coils"/>
    </source>
</evidence>
<accession>A0A0V0R329</accession>
<keyword evidence="2" id="KW-0812">Transmembrane</keyword>
<dbReference type="InterPro" id="IPR045122">
    <property type="entry name" value="Csc1-like"/>
</dbReference>
<organism evidence="3 4">
    <name type="scientific">Pseudocohnilembus persalinus</name>
    <name type="common">Ciliate</name>
    <dbReference type="NCBI Taxonomy" id="266149"/>
    <lineage>
        <taxon>Eukaryota</taxon>
        <taxon>Sar</taxon>
        <taxon>Alveolata</taxon>
        <taxon>Ciliophora</taxon>
        <taxon>Intramacronucleata</taxon>
        <taxon>Oligohymenophorea</taxon>
        <taxon>Scuticociliatia</taxon>
        <taxon>Philasterida</taxon>
        <taxon>Pseudocohnilembidae</taxon>
        <taxon>Pseudocohnilembus</taxon>
    </lineage>
</organism>
<evidence type="ECO:0000256" key="2">
    <source>
        <dbReference type="SAM" id="Phobius"/>
    </source>
</evidence>
<keyword evidence="2" id="KW-1133">Transmembrane helix</keyword>
<protein>
    <recommendedName>
        <fullName evidence="5">CSC1/OSCA1-like cytosolic domain-containing protein</fullName>
    </recommendedName>
</protein>
<evidence type="ECO:0000313" key="3">
    <source>
        <dbReference type="EMBL" id="KRX08918.1"/>
    </source>
</evidence>
<feature type="transmembrane region" description="Helical" evidence="2">
    <location>
        <begin position="340"/>
        <end position="365"/>
    </location>
</feature>
<dbReference type="GO" id="GO:0005227">
    <property type="term" value="F:calcium-activated cation channel activity"/>
    <property type="evidence" value="ECO:0007669"/>
    <property type="project" value="InterPro"/>
</dbReference>
<gene>
    <name evidence="3" type="ORF">PPERSA_09022</name>
</gene>
<feature type="coiled-coil region" evidence="1">
    <location>
        <begin position="213"/>
        <end position="270"/>
    </location>
</feature>
<evidence type="ECO:0008006" key="5">
    <source>
        <dbReference type="Google" id="ProtNLM"/>
    </source>
</evidence>
<name>A0A0V0R329_PSEPJ</name>
<feature type="transmembrane region" description="Helical" evidence="2">
    <location>
        <begin position="419"/>
        <end position="441"/>
    </location>
</feature>
<dbReference type="PANTHER" id="PTHR13018">
    <property type="entry name" value="PROBABLE MEMBRANE PROTEIN DUF221-RELATED"/>
    <property type="match status" value="1"/>
</dbReference>
<proteinExistence type="predicted"/>
<evidence type="ECO:0000313" key="4">
    <source>
        <dbReference type="Proteomes" id="UP000054937"/>
    </source>
</evidence>
<feature type="transmembrane region" description="Helical" evidence="2">
    <location>
        <begin position="510"/>
        <end position="536"/>
    </location>
</feature>
<dbReference type="EMBL" id="LDAU01000057">
    <property type="protein sequence ID" value="KRX08918.1"/>
    <property type="molecule type" value="Genomic_DNA"/>
</dbReference>